<keyword evidence="1" id="KW-0812">Transmembrane</keyword>
<reference evidence="2 3" key="1">
    <citation type="submission" date="2021-01" db="EMBL/GenBank/DDBJ databases">
        <title>Genome Sequencing of Type Strains.</title>
        <authorList>
            <person name="Lemaire J.F."/>
            <person name="Inderbitzin P."/>
            <person name="Collins S.B."/>
            <person name="Wespe N."/>
            <person name="Knight-Connoni V."/>
        </authorList>
    </citation>
    <scope>NUCLEOTIDE SEQUENCE [LARGE SCALE GENOMIC DNA]</scope>
    <source>
        <strain evidence="2 3">DSM 14730</strain>
    </source>
</reference>
<proteinExistence type="predicted"/>
<name>A0ABS2ZGR7_9BACL</name>
<keyword evidence="1" id="KW-0472">Membrane</keyword>
<accession>A0ABS2ZGR7</accession>
<dbReference type="RefSeq" id="WP_188400868.1">
    <property type="nucleotide sequence ID" value="NZ_BMCE01000001.1"/>
</dbReference>
<feature type="transmembrane region" description="Helical" evidence="1">
    <location>
        <begin position="102"/>
        <end position="132"/>
    </location>
</feature>
<evidence type="ECO:0000256" key="1">
    <source>
        <dbReference type="SAM" id="Phobius"/>
    </source>
</evidence>
<protein>
    <submittedName>
        <fullName evidence="2">YesL family protein</fullName>
    </submittedName>
</protein>
<feature type="transmembrane region" description="Helical" evidence="1">
    <location>
        <begin position="144"/>
        <end position="168"/>
    </location>
</feature>
<dbReference type="EMBL" id="JAFHKS010000044">
    <property type="protein sequence ID" value="MBN3546557.1"/>
    <property type="molecule type" value="Genomic_DNA"/>
</dbReference>
<keyword evidence="1" id="KW-1133">Transmembrane helix</keyword>
<dbReference type="InterPro" id="IPR006938">
    <property type="entry name" value="DUF624"/>
</dbReference>
<sequence length="205" mass="24217">MKWTEWMMEISDWLWRLILANLCWLFFTVLGLGVFGFFPSTVALFTIVRKWQKNELDVPIWRTFKQVFKKEWKRSNQIGVFFYGIAAFLYADIRVVEAMPGILSMFLLALLWVLVLIFLLALVYFFAIYVHYEFSNKAYIKQSFLYAVSSLSTALWMGAGIFFIGYLIYQLPGLIPFVSAVFTAFWLMKVCLKRFEKLEKQVLNH</sequence>
<organism evidence="2 3">
    <name type="scientific">Fictibacillus barbaricus</name>
    <dbReference type="NCBI Taxonomy" id="182136"/>
    <lineage>
        <taxon>Bacteria</taxon>
        <taxon>Bacillati</taxon>
        <taxon>Bacillota</taxon>
        <taxon>Bacilli</taxon>
        <taxon>Bacillales</taxon>
        <taxon>Fictibacillaceae</taxon>
        <taxon>Fictibacillus</taxon>
    </lineage>
</organism>
<dbReference type="Pfam" id="PF04854">
    <property type="entry name" value="DUF624"/>
    <property type="match status" value="1"/>
</dbReference>
<keyword evidence="3" id="KW-1185">Reference proteome</keyword>
<evidence type="ECO:0000313" key="2">
    <source>
        <dbReference type="EMBL" id="MBN3546557.1"/>
    </source>
</evidence>
<feature type="transmembrane region" description="Helical" evidence="1">
    <location>
        <begin position="13"/>
        <end position="46"/>
    </location>
</feature>
<feature type="transmembrane region" description="Helical" evidence="1">
    <location>
        <begin position="174"/>
        <end position="192"/>
    </location>
</feature>
<feature type="transmembrane region" description="Helical" evidence="1">
    <location>
        <begin position="78"/>
        <end position="96"/>
    </location>
</feature>
<evidence type="ECO:0000313" key="3">
    <source>
        <dbReference type="Proteomes" id="UP001319060"/>
    </source>
</evidence>
<dbReference type="Proteomes" id="UP001319060">
    <property type="component" value="Unassembled WGS sequence"/>
</dbReference>
<gene>
    <name evidence="2" type="ORF">JYA64_14715</name>
</gene>
<comment type="caution">
    <text evidence="2">The sequence shown here is derived from an EMBL/GenBank/DDBJ whole genome shotgun (WGS) entry which is preliminary data.</text>
</comment>